<dbReference type="Proteomes" id="UP000663064">
    <property type="component" value="Plasmid pHGLR2"/>
</dbReference>
<gene>
    <name evidence="1" type="ORF">ABY42_18095</name>
    <name evidence="2" type="ORF">HfgLR_23060</name>
</gene>
<geneLocation type="plasmid" evidence="2 4">
    <name>pHGLR2</name>
</geneLocation>
<proteinExistence type="predicted"/>
<dbReference type="KEGG" id="hgi:ABY42_18095"/>
<dbReference type="SUPFAM" id="SSF48239">
    <property type="entry name" value="Terpenoid cyclases/Protein prenyltransferases"/>
    <property type="match status" value="1"/>
</dbReference>
<dbReference type="InterPro" id="IPR008930">
    <property type="entry name" value="Terpenoid_cyclase/PrenylTrfase"/>
</dbReference>
<keyword evidence="1" id="KW-0614">Plasmid</keyword>
<dbReference type="GeneID" id="59461322"/>
<dbReference type="EMBL" id="CP011949">
    <property type="protein sequence ID" value="AKU09715.1"/>
    <property type="molecule type" value="Genomic_DNA"/>
</dbReference>
<name>A0A0K1IZI8_HALGI</name>
<dbReference type="PATRIC" id="fig|35746.4.peg.3962"/>
<evidence type="ECO:0000313" key="3">
    <source>
        <dbReference type="Proteomes" id="UP000066124"/>
    </source>
</evidence>
<organism evidence="1 3">
    <name type="scientific">Haloferax gibbonsii</name>
    <dbReference type="NCBI Taxonomy" id="35746"/>
    <lineage>
        <taxon>Archaea</taxon>
        <taxon>Methanobacteriati</taxon>
        <taxon>Methanobacteriota</taxon>
        <taxon>Stenosarchaea group</taxon>
        <taxon>Halobacteria</taxon>
        <taxon>Halobacteriales</taxon>
        <taxon>Haloferacaceae</taxon>
        <taxon>Haloferax</taxon>
    </lineage>
</organism>
<reference evidence="1" key="2">
    <citation type="submission" date="2015-06" db="EMBL/GenBank/DDBJ databases">
        <authorList>
            <person name="Hoefler B.C."/>
            <person name="Straight P.D."/>
        </authorList>
    </citation>
    <scope>NUCLEOTIDE SEQUENCE [LARGE SCALE GENOMIC DNA]</scope>
    <source>
        <strain evidence="1">ARA6</strain>
        <plasmid evidence="1">pHG2</plasmid>
    </source>
</reference>
<geneLocation type="plasmid" evidence="1 3">
    <name>pHG2</name>
</geneLocation>
<evidence type="ECO:0000313" key="4">
    <source>
        <dbReference type="Proteomes" id="UP000663064"/>
    </source>
</evidence>
<accession>A0A0K1IZI8</accession>
<dbReference type="Gene3D" id="1.50.10.20">
    <property type="match status" value="1"/>
</dbReference>
<dbReference type="AlphaFoldDB" id="A0A0K1IZI8"/>
<dbReference type="RefSeq" id="WP_004978049.1">
    <property type="nucleotide sequence ID" value="NZ_CP011949.1"/>
</dbReference>
<dbReference type="EMBL" id="CP063207">
    <property type="protein sequence ID" value="QOS13798.1"/>
    <property type="molecule type" value="Genomic_DNA"/>
</dbReference>
<protein>
    <submittedName>
        <fullName evidence="1">Antibiotic ABC transporter permease</fullName>
    </submittedName>
</protein>
<dbReference type="Proteomes" id="UP000066124">
    <property type="component" value="Plasmid pHG2"/>
</dbReference>
<reference evidence="3" key="1">
    <citation type="journal article" date="2015" name="J. Biotechnol.">
        <title>Complete genome sequence of Haloferax gibbonsii strain ARA6, a potential producer of polyhydroxyalkanoates and halocins isolated from Araruama, Rio de Janeiro, Brasil.</title>
        <authorList>
            <person name="Pinto L.H."/>
            <person name="D'Alincourt Carvalho-Assef A.P."/>
            <person name="Vieira R.P."/>
            <person name="Clementino M.M."/>
            <person name="Albano R.M."/>
        </authorList>
    </citation>
    <scope>NUCLEOTIDE SEQUENCE [LARGE SCALE GENOMIC DNA]</scope>
    <source>
        <strain evidence="3">ARA6</strain>
        <plasmid evidence="3">Plasmid pHG2</plasmid>
    </source>
</reference>
<evidence type="ECO:0000313" key="2">
    <source>
        <dbReference type="EMBL" id="QOS13798.1"/>
    </source>
</evidence>
<reference evidence="2" key="3">
    <citation type="journal article" date="2021" name="Front. Microbiol.">
        <title>Cellular and Genomic Properties of Haloferax gibbonsii LR2-5, the Host of Euryarchaeal Virus HFTV1.</title>
        <authorList>
            <person name="Tittes C."/>
            <person name="Schwarzer S."/>
            <person name="Pfeiffer F."/>
            <person name="Dyall-Smith M."/>
            <person name="Rodriguez-Franco M."/>
            <person name="Oksanen H.M."/>
            <person name="Quax T.E.F."/>
        </authorList>
    </citation>
    <scope>NUCLEOTIDE SEQUENCE</scope>
    <source>
        <strain evidence="2">LR2-5</strain>
        <plasmid evidence="2 4">pHGLR2</plasmid>
    </source>
</reference>
<evidence type="ECO:0000313" key="1">
    <source>
        <dbReference type="EMBL" id="AKU09715.1"/>
    </source>
</evidence>
<sequence length="440" mass="50837">MNPPSKTQYRRDGDTDADTERLQRYVDVLDDVLDYARERDYKGWDYGDGMSSRLLLSVPIDNRWFNLAVQEFIKRSPVNVRPLFLVEQRRNFKGITLFAMANRTRAQLAEWFDGDRPAETYRDDAESLTEWLVENQAKGYSGFAGSHRHVIQHISGRNGPRSGIPHSPNIVSTSYGVKALLAGREFDPDYPDIAKTAVDVMLDDLNYRPKDDGAVMDYYLSHPKDSYTLNALAIGARLFVELYDHFGDEELLERAEKVYDFVASKQTDRGGWYYREPASASHLSMDNHHNGFIVECFQRYEQLVGSGRYDETLERGLDFYARELFDEDGAPNFDEEHPYPRDIHATAQGILVFTYAGQYDRAERAIDWALANMYVPSEGRFYFRKHRFYTKRMTLMRWCQAWMAYAIAEYVATRITGEPTHGYGIDADGIERLRAAAERP</sequence>